<evidence type="ECO:0000259" key="1">
    <source>
        <dbReference type="Pfam" id="PF01471"/>
    </source>
</evidence>
<name>A0A139X323_9CYAN</name>
<dbReference type="InterPro" id="IPR036366">
    <property type="entry name" value="PGBDSf"/>
</dbReference>
<keyword evidence="3" id="KW-1185">Reference proteome</keyword>
<protein>
    <recommendedName>
        <fullName evidence="1">Peptidoglycan binding-like domain-containing protein</fullName>
    </recommendedName>
</protein>
<dbReference type="Gene3D" id="1.10.101.10">
    <property type="entry name" value="PGBD-like superfamily/PGBD"/>
    <property type="match status" value="1"/>
</dbReference>
<reference evidence="2 3" key="1">
    <citation type="journal article" date="2013" name="Genome Biol. Evol.">
        <title>Genomes of Stigonematalean cyanobacteria (subsection V) and the evolution of oxygenic photosynthesis from prokaryotes to plastids.</title>
        <authorList>
            <person name="Dagan T."/>
            <person name="Roettger M."/>
            <person name="Stucken K."/>
            <person name="Landan G."/>
            <person name="Koch R."/>
            <person name="Major P."/>
            <person name="Gould S.B."/>
            <person name="Goremykin V.V."/>
            <person name="Rippka R."/>
            <person name="Tandeau de Marsac N."/>
            <person name="Gugger M."/>
            <person name="Lockhart P.J."/>
            <person name="Allen J.F."/>
            <person name="Brune I."/>
            <person name="Maus I."/>
            <person name="Puhler A."/>
            <person name="Martin W.F."/>
        </authorList>
    </citation>
    <scope>NUCLEOTIDE SEQUENCE [LARGE SCALE GENOMIC DNA]</scope>
    <source>
        <strain evidence="2 3">PCC 7110</strain>
    </source>
</reference>
<accession>A0A139X323</accession>
<evidence type="ECO:0000313" key="3">
    <source>
        <dbReference type="Proteomes" id="UP000076925"/>
    </source>
</evidence>
<evidence type="ECO:0000313" key="2">
    <source>
        <dbReference type="EMBL" id="KYC39107.1"/>
    </source>
</evidence>
<sequence>MVASAEITMLTLREGDTDNEGIYYGVTLVQELLVALNELPASALSGNFDETTRQAVMRFQEKVGLNADGIVGPRTWRVLGDVLVSGIDDFLQL</sequence>
<dbReference type="AlphaFoldDB" id="A0A139X323"/>
<dbReference type="InterPro" id="IPR002477">
    <property type="entry name" value="Peptidoglycan-bd-like"/>
</dbReference>
<dbReference type="Proteomes" id="UP000076925">
    <property type="component" value="Unassembled WGS sequence"/>
</dbReference>
<organism evidence="2 3">
    <name type="scientific">Scytonema hofmannii PCC 7110</name>
    <dbReference type="NCBI Taxonomy" id="128403"/>
    <lineage>
        <taxon>Bacteria</taxon>
        <taxon>Bacillati</taxon>
        <taxon>Cyanobacteriota</taxon>
        <taxon>Cyanophyceae</taxon>
        <taxon>Nostocales</taxon>
        <taxon>Scytonemataceae</taxon>
        <taxon>Scytonema</taxon>
    </lineage>
</organism>
<dbReference type="SUPFAM" id="SSF47090">
    <property type="entry name" value="PGBD-like"/>
    <property type="match status" value="1"/>
</dbReference>
<dbReference type="EMBL" id="ANNX02000036">
    <property type="protein sequence ID" value="KYC39107.1"/>
    <property type="molecule type" value="Genomic_DNA"/>
</dbReference>
<proteinExistence type="predicted"/>
<dbReference type="InterPro" id="IPR036365">
    <property type="entry name" value="PGBD-like_sf"/>
</dbReference>
<feature type="domain" description="Peptidoglycan binding-like" evidence="1">
    <location>
        <begin position="26"/>
        <end position="79"/>
    </location>
</feature>
<gene>
    <name evidence="2" type="ORF">WA1_34565</name>
</gene>
<dbReference type="RefSeq" id="WP_017743483.1">
    <property type="nucleotide sequence ID" value="NZ_KQ976354.1"/>
</dbReference>
<dbReference type="OrthoDB" id="515125at2"/>
<comment type="caution">
    <text evidence="2">The sequence shown here is derived from an EMBL/GenBank/DDBJ whole genome shotgun (WGS) entry which is preliminary data.</text>
</comment>
<dbReference type="STRING" id="128403.WA1_34565"/>
<dbReference type="Pfam" id="PF01471">
    <property type="entry name" value="PG_binding_1"/>
    <property type="match status" value="1"/>
</dbReference>